<dbReference type="PROSITE" id="PS00802">
    <property type="entry name" value="TRANSKETOLASE_2"/>
    <property type="match status" value="1"/>
</dbReference>
<organism evidence="6 7">
    <name type="scientific">Candidatus Azambacteria bacterium RIFCSPHIGHO2_01_FULL_40_24</name>
    <dbReference type="NCBI Taxonomy" id="1797301"/>
    <lineage>
        <taxon>Bacteria</taxon>
        <taxon>Candidatus Azamiibacteriota</taxon>
    </lineage>
</organism>
<dbReference type="FunFam" id="3.40.50.970:FF:000129">
    <property type="entry name" value="Transketolase"/>
    <property type="match status" value="1"/>
</dbReference>
<dbReference type="SUPFAM" id="SSF52922">
    <property type="entry name" value="TK C-terminal domain-like"/>
    <property type="match status" value="1"/>
</dbReference>
<evidence type="ECO:0000259" key="5">
    <source>
        <dbReference type="SMART" id="SM00861"/>
    </source>
</evidence>
<protein>
    <submittedName>
        <fullName evidence="6">Transketolase</fullName>
    </submittedName>
</protein>
<comment type="caution">
    <text evidence="6">The sequence shown here is derived from an EMBL/GenBank/DDBJ whole genome shotgun (WGS) entry which is preliminary data.</text>
</comment>
<dbReference type="Gene3D" id="3.40.50.970">
    <property type="match status" value="1"/>
</dbReference>
<name>A0A1F5B2W5_9BACT</name>
<evidence type="ECO:0000256" key="3">
    <source>
        <dbReference type="ARBA" id="ARBA00022679"/>
    </source>
</evidence>
<dbReference type="EMBL" id="MEYK01000029">
    <property type="protein sequence ID" value="OGD24916.1"/>
    <property type="molecule type" value="Genomic_DNA"/>
</dbReference>
<comment type="similarity">
    <text evidence="2">Belongs to the transketolase family.</text>
</comment>
<evidence type="ECO:0000256" key="4">
    <source>
        <dbReference type="ARBA" id="ARBA00023052"/>
    </source>
</evidence>
<gene>
    <name evidence="6" type="ORF">A2819_02730</name>
</gene>
<evidence type="ECO:0000256" key="1">
    <source>
        <dbReference type="ARBA" id="ARBA00001964"/>
    </source>
</evidence>
<comment type="cofactor">
    <cofactor evidence="1">
        <name>thiamine diphosphate</name>
        <dbReference type="ChEBI" id="CHEBI:58937"/>
    </cofactor>
</comment>
<dbReference type="CDD" id="cd07033">
    <property type="entry name" value="TPP_PYR_DXS_TK_like"/>
    <property type="match status" value="1"/>
</dbReference>
<dbReference type="Proteomes" id="UP000176431">
    <property type="component" value="Unassembled WGS sequence"/>
</dbReference>
<dbReference type="Pfam" id="PF02779">
    <property type="entry name" value="Transket_pyr"/>
    <property type="match status" value="1"/>
</dbReference>
<dbReference type="InterPro" id="IPR051157">
    <property type="entry name" value="PDH/Transketolase"/>
</dbReference>
<accession>A0A1F5B2W5</accession>
<dbReference type="PANTHER" id="PTHR43825">
    <property type="entry name" value="PYRUVATE DEHYDROGENASE E1 COMPONENT"/>
    <property type="match status" value="1"/>
</dbReference>
<dbReference type="InterPro" id="IPR033248">
    <property type="entry name" value="Transketolase_C"/>
</dbReference>
<reference evidence="6 7" key="1">
    <citation type="journal article" date="2016" name="Nat. Commun.">
        <title>Thousands of microbial genomes shed light on interconnected biogeochemical processes in an aquifer system.</title>
        <authorList>
            <person name="Anantharaman K."/>
            <person name="Brown C.T."/>
            <person name="Hug L.A."/>
            <person name="Sharon I."/>
            <person name="Castelle C.J."/>
            <person name="Probst A.J."/>
            <person name="Thomas B.C."/>
            <person name="Singh A."/>
            <person name="Wilkins M.J."/>
            <person name="Karaoz U."/>
            <person name="Brodie E.L."/>
            <person name="Williams K.H."/>
            <person name="Hubbard S.S."/>
            <person name="Banfield J.F."/>
        </authorList>
    </citation>
    <scope>NUCLEOTIDE SEQUENCE [LARGE SCALE GENOMIC DNA]</scope>
</reference>
<dbReference type="InterPro" id="IPR009014">
    <property type="entry name" value="Transketo_C/PFOR_II"/>
</dbReference>
<dbReference type="Pfam" id="PF02780">
    <property type="entry name" value="Transketolase_C"/>
    <property type="match status" value="1"/>
</dbReference>
<dbReference type="GO" id="GO:0016740">
    <property type="term" value="F:transferase activity"/>
    <property type="evidence" value="ECO:0007669"/>
    <property type="project" value="UniProtKB-KW"/>
</dbReference>
<evidence type="ECO:0000256" key="2">
    <source>
        <dbReference type="ARBA" id="ARBA00007131"/>
    </source>
</evidence>
<feature type="domain" description="Transketolase-like pyrimidine-binding" evidence="5">
    <location>
        <begin position="17"/>
        <end position="183"/>
    </location>
</feature>
<proteinExistence type="inferred from homology"/>
<evidence type="ECO:0000313" key="7">
    <source>
        <dbReference type="Proteomes" id="UP000176431"/>
    </source>
</evidence>
<evidence type="ECO:0000313" key="6">
    <source>
        <dbReference type="EMBL" id="OGD24916.1"/>
    </source>
</evidence>
<keyword evidence="4" id="KW-0786">Thiamine pyrophosphate</keyword>
<keyword evidence="3" id="KW-0808">Transferase</keyword>
<dbReference type="InterPro" id="IPR029061">
    <property type="entry name" value="THDP-binding"/>
</dbReference>
<dbReference type="Gene3D" id="3.40.50.920">
    <property type="match status" value="1"/>
</dbReference>
<dbReference type="InterPro" id="IPR020826">
    <property type="entry name" value="Transketolase_BS"/>
</dbReference>
<dbReference type="SMART" id="SM00861">
    <property type="entry name" value="Transket_pyr"/>
    <property type="match status" value="1"/>
</dbReference>
<dbReference type="InterPro" id="IPR005475">
    <property type="entry name" value="Transketolase-like_Pyr-bd"/>
</dbReference>
<dbReference type="SUPFAM" id="SSF52518">
    <property type="entry name" value="Thiamin diphosphate-binding fold (THDP-binding)"/>
    <property type="match status" value="1"/>
</dbReference>
<dbReference type="PANTHER" id="PTHR43825:SF1">
    <property type="entry name" value="TRANSKETOLASE-LIKE PYRIMIDINE-BINDING DOMAIN-CONTAINING PROTEIN"/>
    <property type="match status" value="1"/>
</dbReference>
<dbReference type="AlphaFoldDB" id="A0A1F5B2W5"/>
<sequence>MNKEVFLIEDLLKAEKIPTRDGYGKGLVDLGEKDERVVVLCADLAESTRSHWFKEKFPERYIELGVAEQNMATVAAGLANYGKIPFISSYAVFSPGRNNEQIRTTISLNNLPVKICGAHAGISVGPDGATHQALEDIALMRIQPRMTVIVPCDAIEARKATNASVLCCDGPVYLRFGREKSPVFTTLKTPFEIGKAIVLRNPSINSGQVADVTIVGCGMLLYNVLIAAEELSKEGIEATVINSHTIKPLDIATILNSIKETKAVVTVEEHQVAGGLGSAVAEALSQHFPAPQEFIGVHDRFGESGEPDELIEAFGMGIKNIKAAVLRVIKRKS</sequence>